<reference evidence="2 3" key="1">
    <citation type="submission" date="2016-12" db="EMBL/GenBank/DDBJ databases">
        <title>Trade-off between light-utilization and light-protection in marine flavobacteria.</title>
        <authorList>
            <person name="Kumagai Y."/>
            <person name="Yoshizawa S."/>
            <person name="Kogure K."/>
            <person name="Iwasaki W."/>
        </authorList>
    </citation>
    <scope>NUCLEOTIDE SEQUENCE [LARGE SCALE GENOMIC DNA]</scope>
    <source>
        <strain evidence="2 3">NBRC 108759</strain>
    </source>
</reference>
<gene>
    <name evidence="2" type="ORF">BTO18_02175</name>
</gene>
<evidence type="ECO:0000313" key="2">
    <source>
        <dbReference type="EMBL" id="PQJ78069.1"/>
    </source>
</evidence>
<dbReference type="AlphaFoldDB" id="A0A2S7WKE6"/>
<dbReference type="Pfam" id="PF16119">
    <property type="entry name" value="DUF4835"/>
    <property type="match status" value="1"/>
</dbReference>
<organism evidence="2 3">
    <name type="scientific">Polaribacter porphyrae</name>
    <dbReference type="NCBI Taxonomy" id="1137780"/>
    <lineage>
        <taxon>Bacteria</taxon>
        <taxon>Pseudomonadati</taxon>
        <taxon>Bacteroidota</taxon>
        <taxon>Flavobacteriia</taxon>
        <taxon>Flavobacteriales</taxon>
        <taxon>Flavobacteriaceae</taxon>
    </lineage>
</organism>
<feature type="chain" id="PRO_5015472684" evidence="1">
    <location>
        <begin position="20"/>
        <end position="296"/>
    </location>
</feature>
<accession>A0A2S7WKE6</accession>
<dbReference type="EMBL" id="MSCN01000001">
    <property type="protein sequence ID" value="PQJ78069.1"/>
    <property type="molecule type" value="Genomic_DNA"/>
</dbReference>
<keyword evidence="1" id="KW-0732">Signal</keyword>
<proteinExistence type="predicted"/>
<evidence type="ECO:0000256" key="1">
    <source>
        <dbReference type="SAM" id="SignalP"/>
    </source>
</evidence>
<feature type="signal peptide" evidence="1">
    <location>
        <begin position="1"/>
        <end position="19"/>
    </location>
</feature>
<dbReference type="Proteomes" id="UP000238882">
    <property type="component" value="Unassembled WGS sequence"/>
</dbReference>
<evidence type="ECO:0000313" key="3">
    <source>
        <dbReference type="Proteomes" id="UP000238882"/>
    </source>
</evidence>
<keyword evidence="3" id="KW-1185">Reference proteome</keyword>
<dbReference type="InterPro" id="IPR032274">
    <property type="entry name" value="DUF4835"/>
</dbReference>
<sequence length="296" mass="34196">MRKLYFLFVFFLTICSFKAQEMNCLVNINYEQVAGSNRQVFTTLQTALTEFINQTKWTNRVVKPEERVDCAMNIIIISRNDNTFEATLQVQSTRPVYNSTYSSPLLNLKDNDFSFKYNEFDPLIYNRNSFDSNLISTIVFYVYTILGVDADTFSKFGGETELKEAENVMLQAQQSGIGSWQNVVGKQNRFLLIDNLLSSKLKNYRSAMYDYHIKGLDNFSSNKDFAKQKIEDTVMTIESLFNKTVGNYLIRVFFDAKADEIVNIYSDGPKTRNTSRLTSTLRKISPNNSSKWRSIE</sequence>
<comment type="caution">
    <text evidence="2">The sequence shown here is derived from an EMBL/GenBank/DDBJ whole genome shotgun (WGS) entry which is preliminary data.</text>
</comment>
<name>A0A2S7WKE6_9FLAO</name>
<dbReference type="OrthoDB" id="9773381at2"/>
<protein>
    <submittedName>
        <fullName evidence="2">DUF4835 domain-containing protein</fullName>
    </submittedName>
</protein>